<dbReference type="AlphaFoldDB" id="G8BP60"/>
<feature type="region of interest" description="Disordered" evidence="7">
    <location>
        <begin position="1"/>
        <end position="45"/>
    </location>
</feature>
<dbReference type="EMBL" id="HE612857">
    <property type="protein sequence ID" value="CCE61791.1"/>
    <property type="molecule type" value="Genomic_DNA"/>
</dbReference>
<dbReference type="GO" id="GO:0042273">
    <property type="term" value="P:ribosomal large subunit biogenesis"/>
    <property type="evidence" value="ECO:0007669"/>
    <property type="project" value="EnsemblFungi"/>
</dbReference>
<dbReference type="KEGG" id="tpf:TPHA_0B01190"/>
<dbReference type="Pfam" id="PF09135">
    <property type="entry name" value="Alb1"/>
    <property type="match status" value="1"/>
</dbReference>
<dbReference type="OMA" id="HHKVHSL"/>
<evidence type="ECO:0000256" key="6">
    <source>
        <dbReference type="ARBA" id="ARBA00023242"/>
    </source>
</evidence>
<proteinExistence type="predicted"/>
<evidence type="ECO:0000313" key="9">
    <source>
        <dbReference type="Proteomes" id="UP000005666"/>
    </source>
</evidence>
<dbReference type="HOGENOM" id="CLU_103824_0_0_1"/>
<comment type="subcellular location">
    <subcellularLocation>
        <location evidence="2">Cytoplasm</location>
    </subcellularLocation>
    <subcellularLocation>
        <location evidence="1">Nucleus</location>
    </subcellularLocation>
</comment>
<feature type="compositionally biased region" description="Low complexity" evidence="7">
    <location>
        <begin position="64"/>
        <end position="80"/>
    </location>
</feature>
<keyword evidence="6" id="KW-0539">Nucleus</keyword>
<organism evidence="8 9">
    <name type="scientific">Tetrapisispora phaffii (strain ATCC 24235 / CBS 4417 / NBRC 1672 / NRRL Y-8282 / UCD 70-5)</name>
    <name type="common">Yeast</name>
    <name type="synonym">Fabospora phaffii</name>
    <dbReference type="NCBI Taxonomy" id="1071381"/>
    <lineage>
        <taxon>Eukaryota</taxon>
        <taxon>Fungi</taxon>
        <taxon>Dikarya</taxon>
        <taxon>Ascomycota</taxon>
        <taxon>Saccharomycotina</taxon>
        <taxon>Saccharomycetes</taxon>
        <taxon>Saccharomycetales</taxon>
        <taxon>Saccharomycetaceae</taxon>
        <taxon>Tetrapisispora</taxon>
    </lineage>
</organism>
<feature type="compositionally biased region" description="Polar residues" evidence="7">
    <location>
        <begin position="1"/>
        <end position="18"/>
    </location>
</feature>
<dbReference type="STRING" id="1071381.G8BP60"/>
<reference evidence="8 9" key="1">
    <citation type="journal article" date="2011" name="Proc. Natl. Acad. Sci. U.S.A.">
        <title>Evolutionary erosion of yeast sex chromosomes by mating-type switching accidents.</title>
        <authorList>
            <person name="Gordon J.L."/>
            <person name="Armisen D."/>
            <person name="Proux-Wera E."/>
            <person name="Oheigeartaigh S.S."/>
            <person name="Byrne K.P."/>
            <person name="Wolfe K.H."/>
        </authorList>
    </citation>
    <scope>NUCLEOTIDE SEQUENCE [LARGE SCALE GENOMIC DNA]</scope>
    <source>
        <strain evidence="9">ATCC 24235 / CBS 4417 / NBRC 1672 / NRRL Y-8282 / UCD 70-5</strain>
    </source>
</reference>
<feature type="compositionally biased region" description="Polar residues" evidence="7">
    <location>
        <begin position="36"/>
        <end position="45"/>
    </location>
</feature>
<evidence type="ECO:0000313" key="8">
    <source>
        <dbReference type="EMBL" id="CCE61791.1"/>
    </source>
</evidence>
<dbReference type="InterPro" id="IPR022784">
    <property type="entry name" value="Ribosome_bgen_Alb1"/>
</dbReference>
<accession>G8BP60</accession>
<sequence length="171" mass="18831">MASKNSVNKPKLTVNVSKRNQHKANKRAQMEKNGEFQPSRSSGNFVSNQVKSIPVQLYFKDESSLNSSNSNLSSATTTKTLSKKRAKKIARNLKYVQQRKLLVDVQAKHENDMAIDADSVAKVERQKGNGKEKTVLARMKDALWNVLEDSSSQPLVLATGQGTTLGGPSFP</sequence>
<dbReference type="Proteomes" id="UP000005666">
    <property type="component" value="Chromosome 2"/>
</dbReference>
<evidence type="ECO:0000256" key="2">
    <source>
        <dbReference type="ARBA" id="ARBA00004496"/>
    </source>
</evidence>
<evidence type="ECO:0000256" key="3">
    <source>
        <dbReference type="ARBA" id="ARBA00022448"/>
    </source>
</evidence>
<dbReference type="OrthoDB" id="4086742at2759"/>
<feature type="region of interest" description="Disordered" evidence="7">
    <location>
        <begin position="64"/>
        <end position="84"/>
    </location>
</feature>
<evidence type="ECO:0008006" key="10">
    <source>
        <dbReference type="Google" id="ProtNLM"/>
    </source>
</evidence>
<dbReference type="RefSeq" id="XP_003684225.1">
    <property type="nucleotide sequence ID" value="XM_003684177.1"/>
</dbReference>
<protein>
    <recommendedName>
        <fullName evidence="10">Ribosome biogenesis protein ALB1</fullName>
    </recommendedName>
</protein>
<dbReference type="GeneID" id="11534860"/>
<keyword evidence="9" id="KW-1185">Reference proteome</keyword>
<evidence type="ECO:0000256" key="4">
    <source>
        <dbReference type="ARBA" id="ARBA00022490"/>
    </source>
</evidence>
<name>G8BP60_TETPH</name>
<dbReference type="GO" id="GO:0005737">
    <property type="term" value="C:cytoplasm"/>
    <property type="evidence" value="ECO:0007669"/>
    <property type="project" value="UniProtKB-SubCell"/>
</dbReference>
<keyword evidence="3" id="KW-0813">Transport</keyword>
<evidence type="ECO:0000256" key="7">
    <source>
        <dbReference type="SAM" id="MobiDB-lite"/>
    </source>
</evidence>
<dbReference type="GO" id="GO:0005634">
    <property type="term" value="C:nucleus"/>
    <property type="evidence" value="ECO:0007669"/>
    <property type="project" value="UniProtKB-SubCell"/>
</dbReference>
<evidence type="ECO:0000256" key="5">
    <source>
        <dbReference type="ARBA" id="ARBA00022517"/>
    </source>
</evidence>
<keyword evidence="5" id="KW-0690">Ribosome biogenesis</keyword>
<evidence type="ECO:0000256" key="1">
    <source>
        <dbReference type="ARBA" id="ARBA00004123"/>
    </source>
</evidence>
<keyword evidence="4" id="KW-0963">Cytoplasm</keyword>
<gene>
    <name evidence="8" type="primary">TPHA0B01190</name>
    <name evidence="8" type="ordered locus">TPHA_0B01190</name>
</gene>
<dbReference type="eggNOG" id="ENOG502S14D">
    <property type="taxonomic scope" value="Eukaryota"/>
</dbReference>